<dbReference type="InterPro" id="IPR002921">
    <property type="entry name" value="Fungal_lipase-type"/>
</dbReference>
<dbReference type="PANTHER" id="PTHR46086:SF3">
    <property type="entry name" value="TRIACYLGLYCEROL LIPASE OBL1"/>
    <property type="match status" value="1"/>
</dbReference>
<protein>
    <recommendedName>
        <fullName evidence="3">Fungal lipase-type domain-containing protein</fullName>
    </recommendedName>
</protein>
<reference evidence="4 5" key="1">
    <citation type="submission" date="2023-03" db="EMBL/GenBank/DDBJ databases">
        <title>Genome sequence of Lichtheimia ornata CBS 291.66.</title>
        <authorList>
            <person name="Mohabir J.T."/>
            <person name="Shea T.P."/>
            <person name="Kurbessoian T."/>
            <person name="Berby B."/>
            <person name="Fontaine J."/>
            <person name="Livny J."/>
            <person name="Gnirke A."/>
            <person name="Stajich J.E."/>
            <person name="Cuomo C.A."/>
        </authorList>
    </citation>
    <scope>NUCLEOTIDE SEQUENCE [LARGE SCALE GENOMIC DNA]</scope>
    <source>
        <strain evidence="4">CBS 291.66</strain>
    </source>
</reference>
<feature type="domain" description="Fungal lipase-type" evidence="3">
    <location>
        <begin position="218"/>
        <end position="427"/>
    </location>
</feature>
<evidence type="ECO:0000313" key="4">
    <source>
        <dbReference type="EMBL" id="KAJ8661147.1"/>
    </source>
</evidence>
<evidence type="ECO:0000313" key="5">
    <source>
        <dbReference type="Proteomes" id="UP001234581"/>
    </source>
</evidence>
<keyword evidence="2" id="KW-0732">Signal</keyword>
<dbReference type="GO" id="GO:0004806">
    <property type="term" value="F:triacylglycerol lipase activity"/>
    <property type="evidence" value="ECO:0007669"/>
    <property type="project" value="InterPro"/>
</dbReference>
<keyword evidence="1" id="KW-0812">Transmembrane</keyword>
<sequence>MKNGQLALALFLSLIPAVAAVYCLATEHAFTSILLFTLSIVCVGMSFIAFLSYATFKHGVPALLDCVRQTLLPITQLLSRTHVIGPLVSLLVRSTFFVWFMMLLASDRLLRSILSRLVGSHVSGRRFSVINAMDPDFSLFDTAPDTIHDNDPPLPTNTHYSHSLAYSLCVASKLVYEDIPLIRHELDKAGFEVSETFKPMAYLNICAFIVAKDDDILLVFRGTNPLNFQNYITNIHMGMIGINDVDGAAMGHVHKGFWRALGEPEIKRRDTPATVQIELNGVSLYRTIASALQACFKILQFLTLNVFHHVTDPVDSSWMGHDTDVKSHSMFYQAEKYILKLMATRRTKSTTRLYIAGHSLGGALGTIFLAKMLQSKSKILDHFGGLYTFGQPKIGDADFARAFDKLIEHKIFHHVYNNDIVPRVPSWLQYDTPPGILVFIDSSYNMTLYPPKPTTGEPVPVRQISYLHLSGLLNLRVIQRLPRENAIRILFRILFPFFVNDHFPSDYCDALRRGKKIAIAKGPRKRWVANE</sequence>
<dbReference type="InterPro" id="IPR044819">
    <property type="entry name" value="OBL-like"/>
</dbReference>
<feature type="transmembrane region" description="Helical" evidence="1">
    <location>
        <begin position="353"/>
        <end position="370"/>
    </location>
</feature>
<dbReference type="Proteomes" id="UP001234581">
    <property type="component" value="Unassembled WGS sequence"/>
</dbReference>
<dbReference type="GeneID" id="83210308"/>
<evidence type="ECO:0000256" key="1">
    <source>
        <dbReference type="SAM" id="Phobius"/>
    </source>
</evidence>
<dbReference type="AlphaFoldDB" id="A0AAD7Y2K8"/>
<keyword evidence="5" id="KW-1185">Reference proteome</keyword>
<dbReference type="SUPFAM" id="SSF53474">
    <property type="entry name" value="alpha/beta-Hydrolases"/>
    <property type="match status" value="1"/>
</dbReference>
<dbReference type="CDD" id="cd00519">
    <property type="entry name" value="Lipase_3"/>
    <property type="match status" value="1"/>
</dbReference>
<dbReference type="RefSeq" id="XP_058346060.1">
    <property type="nucleotide sequence ID" value="XM_058482971.1"/>
</dbReference>
<dbReference type="GO" id="GO:0006629">
    <property type="term" value="P:lipid metabolic process"/>
    <property type="evidence" value="ECO:0007669"/>
    <property type="project" value="InterPro"/>
</dbReference>
<comment type="caution">
    <text evidence="4">The sequence shown here is derived from an EMBL/GenBank/DDBJ whole genome shotgun (WGS) entry which is preliminary data.</text>
</comment>
<feature type="transmembrane region" description="Helical" evidence="1">
    <location>
        <begin position="83"/>
        <end position="105"/>
    </location>
</feature>
<feature type="transmembrane region" description="Helical" evidence="1">
    <location>
        <begin position="29"/>
        <end position="51"/>
    </location>
</feature>
<gene>
    <name evidence="4" type="ORF">O0I10_002894</name>
</gene>
<proteinExistence type="predicted"/>
<name>A0AAD7Y2K8_9FUNG</name>
<evidence type="ECO:0000256" key="2">
    <source>
        <dbReference type="SAM" id="SignalP"/>
    </source>
</evidence>
<dbReference type="EMBL" id="JARTCD010000009">
    <property type="protein sequence ID" value="KAJ8661147.1"/>
    <property type="molecule type" value="Genomic_DNA"/>
</dbReference>
<keyword evidence="1" id="KW-0472">Membrane</keyword>
<dbReference type="Gene3D" id="3.40.50.1820">
    <property type="entry name" value="alpha/beta hydrolase"/>
    <property type="match status" value="1"/>
</dbReference>
<accession>A0AAD7Y2K8</accession>
<dbReference type="Pfam" id="PF01764">
    <property type="entry name" value="Lipase_3"/>
    <property type="match status" value="1"/>
</dbReference>
<feature type="chain" id="PRO_5041960697" description="Fungal lipase-type domain-containing protein" evidence="2">
    <location>
        <begin position="21"/>
        <end position="531"/>
    </location>
</feature>
<evidence type="ECO:0000259" key="3">
    <source>
        <dbReference type="Pfam" id="PF01764"/>
    </source>
</evidence>
<organism evidence="4 5">
    <name type="scientific">Lichtheimia ornata</name>
    <dbReference type="NCBI Taxonomy" id="688661"/>
    <lineage>
        <taxon>Eukaryota</taxon>
        <taxon>Fungi</taxon>
        <taxon>Fungi incertae sedis</taxon>
        <taxon>Mucoromycota</taxon>
        <taxon>Mucoromycotina</taxon>
        <taxon>Mucoromycetes</taxon>
        <taxon>Mucorales</taxon>
        <taxon>Lichtheimiaceae</taxon>
        <taxon>Lichtheimia</taxon>
    </lineage>
</organism>
<dbReference type="PANTHER" id="PTHR46086">
    <property type="entry name" value="ALPHA/BETA-HYDROLASES SUPERFAMILY PROTEIN"/>
    <property type="match status" value="1"/>
</dbReference>
<feature type="signal peptide" evidence="2">
    <location>
        <begin position="1"/>
        <end position="20"/>
    </location>
</feature>
<dbReference type="InterPro" id="IPR029058">
    <property type="entry name" value="AB_hydrolase_fold"/>
</dbReference>
<keyword evidence="1" id="KW-1133">Transmembrane helix</keyword>